<reference evidence="15 16" key="1">
    <citation type="journal article" date="2021" name="Commun. Biol.">
        <title>The genome of Shorea leprosula (Dipterocarpaceae) highlights the ecological relevance of drought in aseasonal tropical rainforests.</title>
        <authorList>
            <person name="Ng K.K.S."/>
            <person name="Kobayashi M.J."/>
            <person name="Fawcett J.A."/>
            <person name="Hatakeyama M."/>
            <person name="Paape T."/>
            <person name="Ng C.H."/>
            <person name="Ang C.C."/>
            <person name="Tnah L.H."/>
            <person name="Lee C.T."/>
            <person name="Nishiyama T."/>
            <person name="Sese J."/>
            <person name="O'Brien M.J."/>
            <person name="Copetti D."/>
            <person name="Mohd Noor M.I."/>
            <person name="Ong R.C."/>
            <person name="Putra M."/>
            <person name="Sireger I.Z."/>
            <person name="Indrioko S."/>
            <person name="Kosugi Y."/>
            <person name="Izuno A."/>
            <person name="Isagi Y."/>
            <person name="Lee S.L."/>
            <person name="Shimizu K.K."/>
        </authorList>
    </citation>
    <scope>NUCLEOTIDE SEQUENCE [LARGE SCALE GENOMIC DNA]</scope>
    <source>
        <strain evidence="15">214</strain>
    </source>
</reference>
<keyword evidence="7" id="KW-0430">Lectin</keyword>
<evidence type="ECO:0000313" key="15">
    <source>
        <dbReference type="EMBL" id="GKV51889.1"/>
    </source>
</evidence>
<dbReference type="PROSITE" id="PS00108">
    <property type="entry name" value="PROTEIN_KINASE_ST"/>
    <property type="match status" value="1"/>
</dbReference>
<feature type="domain" description="Protein kinase" evidence="14">
    <location>
        <begin position="1"/>
        <end position="180"/>
    </location>
</feature>
<dbReference type="SMART" id="SM00220">
    <property type="entry name" value="S_TKc"/>
    <property type="match status" value="1"/>
</dbReference>
<evidence type="ECO:0000256" key="5">
    <source>
        <dbReference type="ARBA" id="ARBA00022692"/>
    </source>
</evidence>
<evidence type="ECO:0000256" key="7">
    <source>
        <dbReference type="ARBA" id="ARBA00022734"/>
    </source>
</evidence>
<comment type="caution">
    <text evidence="15">The sequence shown here is derived from an EMBL/GenBank/DDBJ whole genome shotgun (WGS) entry which is preliminary data.</text>
</comment>
<keyword evidence="10" id="KW-1133">Transmembrane helix</keyword>
<dbReference type="PROSITE" id="PS50011">
    <property type="entry name" value="PROTEIN_KINASE_DOM"/>
    <property type="match status" value="1"/>
</dbReference>
<comment type="subcellular location">
    <subcellularLocation>
        <location evidence="1">Cell membrane</location>
        <topology evidence="1">Single-pass type I membrane protein</topology>
    </subcellularLocation>
</comment>
<name>A0AAV5MQJ0_9ROSI</name>
<comment type="similarity">
    <text evidence="2">In the N-terminal section; belongs to the leguminous lectin family.</text>
</comment>
<evidence type="ECO:0000256" key="13">
    <source>
        <dbReference type="ARBA" id="ARBA00023180"/>
    </source>
</evidence>
<proteinExistence type="inferred from homology"/>
<dbReference type="AlphaFoldDB" id="A0AAV5MQJ0"/>
<keyword evidence="9" id="KW-0067">ATP-binding</keyword>
<evidence type="ECO:0000256" key="3">
    <source>
        <dbReference type="ARBA" id="ARBA00010217"/>
    </source>
</evidence>
<dbReference type="Gene3D" id="1.10.510.10">
    <property type="entry name" value="Transferase(Phosphotransferase) domain 1"/>
    <property type="match status" value="1"/>
</dbReference>
<evidence type="ECO:0000256" key="9">
    <source>
        <dbReference type="ARBA" id="ARBA00022840"/>
    </source>
</evidence>
<dbReference type="PANTHER" id="PTHR27007">
    <property type="match status" value="1"/>
</dbReference>
<keyword evidence="6" id="KW-0732">Signal</keyword>
<keyword evidence="4" id="KW-1003">Cell membrane</keyword>
<keyword evidence="11" id="KW-0472">Membrane</keyword>
<evidence type="ECO:0000256" key="6">
    <source>
        <dbReference type="ARBA" id="ARBA00022729"/>
    </source>
</evidence>
<dbReference type="GO" id="GO:0005524">
    <property type="term" value="F:ATP binding"/>
    <property type="evidence" value="ECO:0007669"/>
    <property type="project" value="UniProtKB-KW"/>
</dbReference>
<dbReference type="Pfam" id="PF00069">
    <property type="entry name" value="Pkinase"/>
    <property type="match status" value="1"/>
</dbReference>
<keyword evidence="8" id="KW-0547">Nucleotide-binding</keyword>
<dbReference type="EMBL" id="BPVZ01000559">
    <property type="protein sequence ID" value="GKV51889.1"/>
    <property type="molecule type" value="Genomic_DNA"/>
</dbReference>
<gene>
    <name evidence="15" type="ORF">SLEP1_g58507</name>
</gene>
<evidence type="ECO:0000256" key="11">
    <source>
        <dbReference type="ARBA" id="ARBA00023136"/>
    </source>
</evidence>
<dbReference type="GO" id="GO:0002229">
    <property type="term" value="P:defense response to oomycetes"/>
    <property type="evidence" value="ECO:0007669"/>
    <property type="project" value="UniProtKB-ARBA"/>
</dbReference>
<evidence type="ECO:0000259" key="14">
    <source>
        <dbReference type="PROSITE" id="PS50011"/>
    </source>
</evidence>
<dbReference type="InterPro" id="IPR000719">
    <property type="entry name" value="Prot_kinase_dom"/>
</dbReference>
<keyword evidence="5" id="KW-0812">Transmembrane</keyword>
<dbReference type="InterPro" id="IPR011009">
    <property type="entry name" value="Kinase-like_dom_sf"/>
</dbReference>
<evidence type="ECO:0000313" key="16">
    <source>
        <dbReference type="Proteomes" id="UP001054252"/>
    </source>
</evidence>
<dbReference type="Proteomes" id="UP001054252">
    <property type="component" value="Unassembled WGS sequence"/>
</dbReference>
<keyword evidence="13" id="KW-0325">Glycoprotein</keyword>
<organism evidence="15 16">
    <name type="scientific">Rubroshorea leprosula</name>
    <dbReference type="NCBI Taxonomy" id="152421"/>
    <lineage>
        <taxon>Eukaryota</taxon>
        <taxon>Viridiplantae</taxon>
        <taxon>Streptophyta</taxon>
        <taxon>Embryophyta</taxon>
        <taxon>Tracheophyta</taxon>
        <taxon>Spermatophyta</taxon>
        <taxon>Magnoliopsida</taxon>
        <taxon>eudicotyledons</taxon>
        <taxon>Gunneridae</taxon>
        <taxon>Pentapetalae</taxon>
        <taxon>rosids</taxon>
        <taxon>malvids</taxon>
        <taxon>Malvales</taxon>
        <taxon>Dipterocarpaceae</taxon>
        <taxon>Rubroshorea</taxon>
    </lineage>
</organism>
<keyword evidence="12" id="KW-0675">Receptor</keyword>
<dbReference type="InterPro" id="IPR008271">
    <property type="entry name" value="Ser/Thr_kinase_AS"/>
</dbReference>
<comment type="similarity">
    <text evidence="3">In the C-terminal section; belongs to the protein kinase superfamily. Ser/Thr protein kinase family.</text>
</comment>
<evidence type="ECO:0000256" key="2">
    <source>
        <dbReference type="ARBA" id="ARBA00008536"/>
    </source>
</evidence>
<evidence type="ECO:0000256" key="10">
    <source>
        <dbReference type="ARBA" id="ARBA00022989"/>
    </source>
</evidence>
<dbReference type="InterPro" id="IPR050528">
    <property type="entry name" value="L-type_Lectin-RKs"/>
</dbReference>
<sequence>MLGGSLDFHLFKGRSLLPWDIRYKIVQGLASALLYLHEEGDFCVLHRDIKASNIMLDSAFNTKLGDFGLARLVDHEKGSRTTLLAGTMGYIAPECYRTGMATKESDVYSFGIVALEIACGRRSIEYKHDEHLSSLVAWVWEAYGNQMLLDVADKKLSAEFNVKEMECLLLVGLWCAHPSHGMRLSIRQAIQVLNFEAALPNLPSKMPISNYDDIPNTSTIKTSQPNSLSITLPR</sequence>
<protein>
    <recommendedName>
        <fullName evidence="14">Protein kinase domain-containing protein</fullName>
    </recommendedName>
</protein>
<dbReference type="FunFam" id="1.10.510.10:FF:000240">
    <property type="entry name" value="Lectin-domain containing receptor kinase A4.3"/>
    <property type="match status" value="1"/>
</dbReference>
<dbReference type="GO" id="GO:0004672">
    <property type="term" value="F:protein kinase activity"/>
    <property type="evidence" value="ECO:0007669"/>
    <property type="project" value="InterPro"/>
</dbReference>
<evidence type="ECO:0000256" key="12">
    <source>
        <dbReference type="ARBA" id="ARBA00023170"/>
    </source>
</evidence>
<dbReference type="GO" id="GO:0005886">
    <property type="term" value="C:plasma membrane"/>
    <property type="evidence" value="ECO:0007669"/>
    <property type="project" value="UniProtKB-SubCell"/>
</dbReference>
<keyword evidence="16" id="KW-1185">Reference proteome</keyword>
<dbReference type="SUPFAM" id="SSF56112">
    <property type="entry name" value="Protein kinase-like (PK-like)"/>
    <property type="match status" value="1"/>
</dbReference>
<evidence type="ECO:0000256" key="4">
    <source>
        <dbReference type="ARBA" id="ARBA00022475"/>
    </source>
</evidence>
<evidence type="ECO:0000256" key="1">
    <source>
        <dbReference type="ARBA" id="ARBA00004251"/>
    </source>
</evidence>
<evidence type="ECO:0000256" key="8">
    <source>
        <dbReference type="ARBA" id="ARBA00022741"/>
    </source>
</evidence>
<accession>A0AAV5MQJ0</accession>
<dbReference type="GO" id="GO:0030246">
    <property type="term" value="F:carbohydrate binding"/>
    <property type="evidence" value="ECO:0007669"/>
    <property type="project" value="UniProtKB-KW"/>
</dbReference>